<dbReference type="SUPFAM" id="SSF52047">
    <property type="entry name" value="RNI-like"/>
    <property type="match status" value="1"/>
</dbReference>
<dbReference type="Gene3D" id="3.80.10.10">
    <property type="entry name" value="Ribonuclease Inhibitor"/>
    <property type="match status" value="1"/>
</dbReference>
<proteinExistence type="predicted"/>
<sequence length="263" mass="29210">MLQVSLLEGIPAPFAALSQLQHLSVSWDHGEDDLYHASSAASKLGPNTTQLESQPHRLSARHRFRLLHRSKSNSALAPSVAVLLQLRSLQSLHLAHPAFSDADLRQVGSLTRLTELVFMQSAPEPSISSEGLMHLSGLTGLRWLDLVASERLEETALIHLQPLRQLHFLDIGPFISLSDLALNTLQSLQLLQRICLRICRQEMFLQKSATTCITNRGMVQFADCHPLAAHLCLGNDQVMSFPSVSRVEPAHDPYQVQKSQRVL</sequence>
<dbReference type="Proteomes" id="UP001438707">
    <property type="component" value="Unassembled WGS sequence"/>
</dbReference>
<organism evidence="2 3">
    <name type="scientific">Apatococcus lobatus</name>
    <dbReference type="NCBI Taxonomy" id="904363"/>
    <lineage>
        <taxon>Eukaryota</taxon>
        <taxon>Viridiplantae</taxon>
        <taxon>Chlorophyta</taxon>
        <taxon>core chlorophytes</taxon>
        <taxon>Trebouxiophyceae</taxon>
        <taxon>Chlorellales</taxon>
        <taxon>Chlorellaceae</taxon>
        <taxon>Apatococcus</taxon>
    </lineage>
</organism>
<comment type="subcellular location">
    <subcellularLocation>
        <location evidence="1">Cytoplasm</location>
        <location evidence="1">Cytoskeleton</location>
        <location evidence="1">Cilium axoneme</location>
    </subcellularLocation>
</comment>
<evidence type="ECO:0000313" key="3">
    <source>
        <dbReference type="Proteomes" id="UP001438707"/>
    </source>
</evidence>
<name>A0AAW1RD29_9CHLO</name>
<accession>A0AAW1RD29</accession>
<dbReference type="GO" id="GO:0005930">
    <property type="term" value="C:axoneme"/>
    <property type="evidence" value="ECO:0007669"/>
    <property type="project" value="UniProtKB-SubCell"/>
</dbReference>
<comment type="caution">
    <text evidence="2">The sequence shown here is derived from an EMBL/GenBank/DDBJ whole genome shotgun (WGS) entry which is preliminary data.</text>
</comment>
<reference evidence="2 3" key="1">
    <citation type="journal article" date="2024" name="Nat. Commun.">
        <title>Phylogenomics reveals the evolutionary origins of lichenization in chlorophyte algae.</title>
        <authorList>
            <person name="Puginier C."/>
            <person name="Libourel C."/>
            <person name="Otte J."/>
            <person name="Skaloud P."/>
            <person name="Haon M."/>
            <person name="Grisel S."/>
            <person name="Petersen M."/>
            <person name="Berrin J.G."/>
            <person name="Delaux P.M."/>
            <person name="Dal Grande F."/>
            <person name="Keller J."/>
        </authorList>
    </citation>
    <scope>NUCLEOTIDE SEQUENCE [LARGE SCALE GENOMIC DNA]</scope>
    <source>
        <strain evidence="2 3">SAG 2145</strain>
    </source>
</reference>
<keyword evidence="3" id="KW-1185">Reference proteome</keyword>
<evidence type="ECO:0000256" key="1">
    <source>
        <dbReference type="ARBA" id="ARBA00004430"/>
    </source>
</evidence>
<dbReference type="EMBL" id="JALJOS010000013">
    <property type="protein sequence ID" value="KAK9831723.1"/>
    <property type="molecule type" value="Genomic_DNA"/>
</dbReference>
<dbReference type="AlphaFoldDB" id="A0AAW1RD29"/>
<gene>
    <name evidence="2" type="ORF">WJX74_007283</name>
</gene>
<protein>
    <submittedName>
        <fullName evidence="2">Uncharacterized protein</fullName>
    </submittedName>
</protein>
<dbReference type="InterPro" id="IPR032675">
    <property type="entry name" value="LRR_dom_sf"/>
</dbReference>
<evidence type="ECO:0000313" key="2">
    <source>
        <dbReference type="EMBL" id="KAK9831723.1"/>
    </source>
</evidence>